<accession>A0ABP7F578</accession>
<dbReference type="EMBL" id="BAABAE010000001">
    <property type="protein sequence ID" value="GAA3731596.1"/>
    <property type="molecule type" value="Genomic_DNA"/>
</dbReference>
<feature type="compositionally biased region" description="Basic and acidic residues" evidence="1">
    <location>
        <begin position="225"/>
        <end position="235"/>
    </location>
</feature>
<sequence length="255" mass="26742">MKKNSNDGGSLILGGPPQANLLPPEVGLAARGRVMRRNAIALIVLAVLIVIAAYGGASFFAIGAQAQLDAANARTVELLAEQAKYAEVRQVTSMLEKAVVAQRVGTSTEIDWKDYLTDIQKSLPAGTLVTNVVAETATPFTAFAPPSVPLQGDRIGELRFTATSTSLPNVQKWLDALATLDGFVDASPGSVTLDGAAKTYEVTITMHVNKDALLLRFDEAAAAERDKALAEKEQAAQDAADEDAADTDSSTDGGE</sequence>
<evidence type="ECO:0008006" key="5">
    <source>
        <dbReference type="Google" id="ProtNLM"/>
    </source>
</evidence>
<gene>
    <name evidence="3" type="ORF">GCM10022239_05240</name>
</gene>
<keyword evidence="2" id="KW-1133">Transmembrane helix</keyword>
<evidence type="ECO:0000256" key="2">
    <source>
        <dbReference type="SAM" id="Phobius"/>
    </source>
</evidence>
<feature type="transmembrane region" description="Helical" evidence="2">
    <location>
        <begin position="39"/>
        <end position="62"/>
    </location>
</feature>
<evidence type="ECO:0000313" key="4">
    <source>
        <dbReference type="Proteomes" id="UP001501004"/>
    </source>
</evidence>
<evidence type="ECO:0000256" key="1">
    <source>
        <dbReference type="SAM" id="MobiDB-lite"/>
    </source>
</evidence>
<feature type="region of interest" description="Disordered" evidence="1">
    <location>
        <begin position="225"/>
        <end position="255"/>
    </location>
</feature>
<name>A0ABP7F578_9MICO</name>
<organism evidence="3 4">
    <name type="scientific">Leifsonella bigeumensis</name>
    <dbReference type="NCBI Taxonomy" id="433643"/>
    <lineage>
        <taxon>Bacteria</taxon>
        <taxon>Bacillati</taxon>
        <taxon>Actinomycetota</taxon>
        <taxon>Actinomycetes</taxon>
        <taxon>Micrococcales</taxon>
        <taxon>Microbacteriaceae</taxon>
        <taxon>Leifsonella</taxon>
    </lineage>
</organism>
<proteinExistence type="predicted"/>
<dbReference type="RefSeq" id="WP_344753388.1">
    <property type="nucleotide sequence ID" value="NZ_BAABAE010000001.1"/>
</dbReference>
<evidence type="ECO:0000313" key="3">
    <source>
        <dbReference type="EMBL" id="GAA3731596.1"/>
    </source>
</evidence>
<keyword evidence="2" id="KW-0812">Transmembrane</keyword>
<protein>
    <recommendedName>
        <fullName evidence="5">Fimbrial assembly protein</fullName>
    </recommendedName>
</protein>
<reference evidence="4" key="1">
    <citation type="journal article" date="2019" name="Int. J. Syst. Evol. Microbiol.">
        <title>The Global Catalogue of Microorganisms (GCM) 10K type strain sequencing project: providing services to taxonomists for standard genome sequencing and annotation.</title>
        <authorList>
            <consortium name="The Broad Institute Genomics Platform"/>
            <consortium name="The Broad Institute Genome Sequencing Center for Infectious Disease"/>
            <person name="Wu L."/>
            <person name="Ma J."/>
        </authorList>
    </citation>
    <scope>NUCLEOTIDE SEQUENCE [LARGE SCALE GENOMIC DNA]</scope>
    <source>
        <strain evidence="4">JCM 16949</strain>
    </source>
</reference>
<comment type="caution">
    <text evidence="3">The sequence shown here is derived from an EMBL/GenBank/DDBJ whole genome shotgun (WGS) entry which is preliminary data.</text>
</comment>
<dbReference type="Proteomes" id="UP001501004">
    <property type="component" value="Unassembled WGS sequence"/>
</dbReference>
<keyword evidence="2" id="KW-0472">Membrane</keyword>
<keyword evidence="4" id="KW-1185">Reference proteome</keyword>